<accession>A0A5C1QIV9</accession>
<evidence type="ECO:0000313" key="2">
    <source>
        <dbReference type="Proteomes" id="UP000324209"/>
    </source>
</evidence>
<dbReference type="KEGG" id="ock:EXM22_05105"/>
<dbReference type="EMBL" id="CP036150">
    <property type="protein sequence ID" value="QEN07397.1"/>
    <property type="molecule type" value="Genomic_DNA"/>
</dbReference>
<dbReference type="Proteomes" id="UP000324209">
    <property type="component" value="Chromosome"/>
</dbReference>
<proteinExistence type="predicted"/>
<dbReference type="OrthoDB" id="9838339at2"/>
<protein>
    <submittedName>
        <fullName evidence="1">Uncharacterized protein</fullName>
    </submittedName>
</protein>
<reference evidence="1 2" key="1">
    <citation type="submission" date="2019-02" db="EMBL/GenBank/DDBJ databases">
        <title>Complete Genome Sequence and Methylome Analysis of free living Spirochaetas.</title>
        <authorList>
            <person name="Fomenkov A."/>
            <person name="Dubinina G."/>
            <person name="Leshcheva N."/>
            <person name="Mikheeva N."/>
            <person name="Grabovich M."/>
            <person name="Vincze T."/>
            <person name="Roberts R.J."/>
        </authorList>
    </citation>
    <scope>NUCLEOTIDE SEQUENCE [LARGE SCALE GENOMIC DNA]</scope>
    <source>
        <strain evidence="1 2">K2</strain>
    </source>
</reference>
<sequence>MYHQEAQSSEISIERSIGETEMILNRLDDLFANQSRNIDDREWLMAFINFSADRDQFLVQMIYENLKYRNWSPEEQSAYISHFISIDENGHDQGLLIDSRKKVWKELSYLLEHSVLLQDTPWMVRDFYDEQTEFNYWYLIYTAAMYDPQWMDPQILPFMLELIPEDRITAVTYLWIKSPQSLCSMESEINRTGFPWNKILYLMEMNTFLKNKLADLSKPEYDFWLDNPGCIF</sequence>
<keyword evidence="2" id="KW-1185">Reference proteome</keyword>
<gene>
    <name evidence="1" type="ORF">EXM22_05105</name>
</gene>
<evidence type="ECO:0000313" key="1">
    <source>
        <dbReference type="EMBL" id="QEN07397.1"/>
    </source>
</evidence>
<dbReference type="RefSeq" id="WP_149485477.1">
    <property type="nucleotide sequence ID" value="NZ_CP036150.1"/>
</dbReference>
<name>A0A5C1QIV9_9SPIO</name>
<organism evidence="1 2">
    <name type="scientific">Oceanispirochaeta crateris</name>
    <dbReference type="NCBI Taxonomy" id="2518645"/>
    <lineage>
        <taxon>Bacteria</taxon>
        <taxon>Pseudomonadati</taxon>
        <taxon>Spirochaetota</taxon>
        <taxon>Spirochaetia</taxon>
        <taxon>Spirochaetales</taxon>
        <taxon>Spirochaetaceae</taxon>
        <taxon>Oceanispirochaeta</taxon>
    </lineage>
</organism>
<dbReference type="AlphaFoldDB" id="A0A5C1QIV9"/>